<dbReference type="RefSeq" id="WP_052829967.1">
    <property type="nucleotide sequence ID" value="NZ_CP007142.1"/>
</dbReference>
<organism evidence="3 4">
    <name type="scientific">Gynuella sunshinyii YC6258</name>
    <dbReference type="NCBI Taxonomy" id="1445510"/>
    <lineage>
        <taxon>Bacteria</taxon>
        <taxon>Pseudomonadati</taxon>
        <taxon>Pseudomonadota</taxon>
        <taxon>Gammaproteobacteria</taxon>
        <taxon>Oceanospirillales</taxon>
        <taxon>Saccharospirillaceae</taxon>
        <taxon>Gynuella</taxon>
    </lineage>
</organism>
<protein>
    <submittedName>
        <fullName evidence="3">Uncharacterized protein</fullName>
    </submittedName>
</protein>
<keyword evidence="1" id="KW-1133">Transmembrane helix</keyword>
<sequence length="154" mass="16907">MKAIYVAAGAAALAMISVGGYVGFEKIRGIRNRNPLNIRKSDIAWDGKVYPGSDSDFEQFESTEYGIRAAYKLMMTYRNKYGLDTVAGIVGRWAPGNENDTGAYIDSVCQSMGVRSDYVLPINRYPDLIAAMIKHENGINPYSADVIHMGVNLA</sequence>
<keyword evidence="1" id="KW-0472">Membrane</keyword>
<dbReference type="EMBL" id="CP007142">
    <property type="protein sequence ID" value="AJQ95803.1"/>
    <property type="molecule type" value="Genomic_DNA"/>
</dbReference>
<dbReference type="AlphaFoldDB" id="A0A0C5VQY6"/>
<reference evidence="3 4" key="1">
    <citation type="submission" date="2014-01" db="EMBL/GenBank/DDBJ databases">
        <title>Full genme sequencing of cellulolytic bacterium Gynuella sunshinyii YC6258T gen. nov., sp. nov.</title>
        <authorList>
            <person name="Khan H."/>
            <person name="Chung E.J."/>
            <person name="Chung Y.R."/>
        </authorList>
    </citation>
    <scope>NUCLEOTIDE SEQUENCE [LARGE SCALE GENOMIC DNA]</scope>
    <source>
        <strain evidence="3 4">YC6258</strain>
    </source>
</reference>
<gene>
    <name evidence="2" type="ORF">YC6258_00198</name>
    <name evidence="3" type="ORF">YC6258_03767</name>
</gene>
<evidence type="ECO:0000313" key="3">
    <source>
        <dbReference type="EMBL" id="AJQ95803.1"/>
    </source>
</evidence>
<dbReference type="EMBL" id="CP007142">
    <property type="protein sequence ID" value="AJQ92250.1"/>
    <property type="molecule type" value="Genomic_DNA"/>
</dbReference>
<dbReference type="Proteomes" id="UP000032266">
    <property type="component" value="Chromosome"/>
</dbReference>
<evidence type="ECO:0000313" key="4">
    <source>
        <dbReference type="Proteomes" id="UP000032266"/>
    </source>
</evidence>
<dbReference type="OrthoDB" id="8849052at2"/>
<keyword evidence="1" id="KW-0812">Transmembrane</keyword>
<evidence type="ECO:0000256" key="1">
    <source>
        <dbReference type="SAM" id="Phobius"/>
    </source>
</evidence>
<name>A0A0C5VQY6_9GAMM</name>
<evidence type="ECO:0000313" key="2">
    <source>
        <dbReference type="EMBL" id="AJQ92250.1"/>
    </source>
</evidence>
<keyword evidence="4" id="KW-1185">Reference proteome</keyword>
<dbReference type="KEGG" id="gsn:YC6258_00198"/>
<dbReference type="STRING" id="1445510.YC6258_00198"/>
<dbReference type="KEGG" id="gsn:YC6258_03767"/>
<proteinExistence type="predicted"/>
<accession>A0A0C5VQY6</accession>
<feature type="transmembrane region" description="Helical" evidence="1">
    <location>
        <begin position="6"/>
        <end position="24"/>
    </location>
</feature>
<dbReference type="HOGENOM" id="CLU_123271_0_0_6"/>